<gene>
    <name evidence="1" type="ORF">EWB00_000448</name>
</gene>
<dbReference type="AlphaFoldDB" id="A0A4Z2DIY3"/>
<proteinExistence type="predicted"/>
<keyword evidence="2" id="KW-1185">Reference proteome</keyword>
<evidence type="ECO:0000313" key="1">
    <source>
        <dbReference type="EMBL" id="TNN16435.1"/>
    </source>
</evidence>
<comment type="caution">
    <text evidence="1">The sequence shown here is derived from an EMBL/GenBank/DDBJ whole genome shotgun (WGS) entry which is preliminary data.</text>
</comment>
<organism evidence="1 2">
    <name type="scientific">Schistosoma japonicum</name>
    <name type="common">Blood fluke</name>
    <dbReference type="NCBI Taxonomy" id="6182"/>
    <lineage>
        <taxon>Eukaryota</taxon>
        <taxon>Metazoa</taxon>
        <taxon>Spiralia</taxon>
        <taxon>Lophotrochozoa</taxon>
        <taxon>Platyhelminthes</taxon>
        <taxon>Trematoda</taxon>
        <taxon>Digenea</taxon>
        <taxon>Strigeidida</taxon>
        <taxon>Schistosomatoidea</taxon>
        <taxon>Schistosomatidae</taxon>
        <taxon>Schistosoma</taxon>
    </lineage>
</organism>
<evidence type="ECO:0000313" key="2">
    <source>
        <dbReference type="Proteomes" id="UP000311919"/>
    </source>
</evidence>
<sequence>MTEIHKSTTNCCVEIKFGFLNTGSDLSSVMIHPNYTFNIVQSVIAQLSNDHNNFNEALTPSLRMESLPKVDNSSNKTCFPL</sequence>
<reference evidence="1 2" key="1">
    <citation type="submission" date="2019-03" db="EMBL/GenBank/DDBJ databases">
        <title>An improved genome assembly of the fluke Schistosoma japonicum.</title>
        <authorList>
            <person name="Hu W."/>
            <person name="Luo F."/>
            <person name="Yin M."/>
            <person name="Mo X."/>
            <person name="Sun C."/>
            <person name="Wu Q."/>
            <person name="Zhu B."/>
            <person name="Xiang M."/>
            <person name="Wang J."/>
            <person name="Wang Y."/>
            <person name="Zhang T."/>
            <person name="Xu B."/>
            <person name="Zheng H."/>
            <person name="Feng Z."/>
        </authorList>
    </citation>
    <scope>NUCLEOTIDE SEQUENCE [LARGE SCALE GENOMIC DNA]</scope>
    <source>
        <strain evidence="1">HuSjv2</strain>
        <tissue evidence="1">Worms</tissue>
    </source>
</reference>
<name>A0A4Z2DIY3_SCHJA</name>
<protein>
    <submittedName>
        <fullName evidence="1">Uncharacterized protein</fullName>
    </submittedName>
</protein>
<dbReference type="Proteomes" id="UP000311919">
    <property type="component" value="Unassembled WGS sequence"/>
</dbReference>
<accession>A0A4Z2DIY3</accession>
<dbReference type="EMBL" id="SKCS01000115">
    <property type="protein sequence ID" value="TNN16435.1"/>
    <property type="molecule type" value="Genomic_DNA"/>
</dbReference>